<organism evidence="2 3">
    <name type="scientific">Paramecium sonneborni</name>
    <dbReference type="NCBI Taxonomy" id="65129"/>
    <lineage>
        <taxon>Eukaryota</taxon>
        <taxon>Sar</taxon>
        <taxon>Alveolata</taxon>
        <taxon>Ciliophora</taxon>
        <taxon>Intramacronucleata</taxon>
        <taxon>Oligohymenophorea</taxon>
        <taxon>Peniculida</taxon>
        <taxon>Parameciidae</taxon>
        <taxon>Paramecium</taxon>
    </lineage>
</organism>
<reference evidence="2" key="1">
    <citation type="submission" date="2021-01" db="EMBL/GenBank/DDBJ databases">
        <authorList>
            <consortium name="Genoscope - CEA"/>
            <person name="William W."/>
        </authorList>
    </citation>
    <scope>NUCLEOTIDE SEQUENCE</scope>
</reference>
<protein>
    <submittedName>
        <fullName evidence="2">Uncharacterized protein</fullName>
    </submittedName>
</protein>
<dbReference type="AlphaFoldDB" id="A0A8S1R0K5"/>
<dbReference type="Proteomes" id="UP000692954">
    <property type="component" value="Unassembled WGS sequence"/>
</dbReference>
<proteinExistence type="predicted"/>
<sequence length="199" mass="23836">MKKLKEQCLEALKFSSDLQQQLVQVKKDLLEKTQQITKLQSVIQMIDCEASDIQDLFWKVQKQTLSIKQSVREAEEKSNNSEAIEKQFEELQEKIINLEELVFTHLFNNKMNLKKNNKKQSDQNKENNEDNLNEKEVQNKKKKYISTIKKTQNEYVNNFINEDSEEEDREDQKKYKKRLRRRTAIDQSNNLINDIFNFN</sequence>
<evidence type="ECO:0000256" key="1">
    <source>
        <dbReference type="SAM" id="MobiDB-lite"/>
    </source>
</evidence>
<evidence type="ECO:0000313" key="3">
    <source>
        <dbReference type="Proteomes" id="UP000692954"/>
    </source>
</evidence>
<name>A0A8S1R0K5_9CILI</name>
<feature type="compositionally biased region" description="Basic and acidic residues" evidence="1">
    <location>
        <begin position="119"/>
        <end position="138"/>
    </location>
</feature>
<dbReference type="OrthoDB" id="310012at2759"/>
<dbReference type="EMBL" id="CAJJDN010000133">
    <property type="protein sequence ID" value="CAD8121586.1"/>
    <property type="molecule type" value="Genomic_DNA"/>
</dbReference>
<feature type="region of interest" description="Disordered" evidence="1">
    <location>
        <begin position="113"/>
        <end position="138"/>
    </location>
</feature>
<accession>A0A8S1R0K5</accession>
<comment type="caution">
    <text evidence="2">The sequence shown here is derived from an EMBL/GenBank/DDBJ whole genome shotgun (WGS) entry which is preliminary data.</text>
</comment>
<gene>
    <name evidence="2" type="ORF">PSON_ATCC_30995.1.T1330056</name>
</gene>
<keyword evidence="3" id="KW-1185">Reference proteome</keyword>
<evidence type="ECO:0000313" key="2">
    <source>
        <dbReference type="EMBL" id="CAD8121586.1"/>
    </source>
</evidence>